<dbReference type="InterPro" id="IPR036388">
    <property type="entry name" value="WH-like_DNA-bd_sf"/>
</dbReference>
<dbReference type="GO" id="GO:0003700">
    <property type="term" value="F:DNA-binding transcription factor activity"/>
    <property type="evidence" value="ECO:0007669"/>
    <property type="project" value="InterPro"/>
</dbReference>
<dbReference type="EMBL" id="WHUV01000002">
    <property type="protein sequence ID" value="MQA54334.1"/>
    <property type="molecule type" value="Genomic_DNA"/>
</dbReference>
<keyword evidence="4" id="KW-0804">Transcription</keyword>
<sequence>MELRHLRYFVATAEAQSLTKAAQVLHIAQPPLGQQIRALEEEIGTPLFHRQGRGIVLSDAGKTFLVCARDILARAEEAKVRALRAARGEIGSLTLGFTESASFNEGMTALLRLYQQRYRQVQINLVEGNSETLVGRLLERQIDAAIVRPPFAGGGDLAFQVLSEEPLMVVLPDSHPLLARERLDLADLRDERFILYSRKSGYGLSAEIVSACRAQGFSPLIHQQAPQVSSAVNLVSAGMGIVLVPASMQRMARPGLNFRQLALEQPRATLGLATRAQTPSAVVDGLLLCAREVLAGG</sequence>
<dbReference type="Gene3D" id="1.10.10.10">
    <property type="entry name" value="Winged helix-like DNA-binding domain superfamily/Winged helix DNA-binding domain"/>
    <property type="match status" value="1"/>
</dbReference>
<name>A0A7X1PLC5_9PSED</name>
<accession>A0A7X1PLC5</accession>
<dbReference type="Gene3D" id="3.40.190.10">
    <property type="entry name" value="Periplasmic binding protein-like II"/>
    <property type="match status" value="2"/>
</dbReference>
<keyword evidence="2" id="KW-0805">Transcription regulation</keyword>
<dbReference type="Pfam" id="PF03466">
    <property type="entry name" value="LysR_substrate"/>
    <property type="match status" value="1"/>
</dbReference>
<dbReference type="PRINTS" id="PR00039">
    <property type="entry name" value="HTHLYSR"/>
</dbReference>
<proteinExistence type="inferred from homology"/>
<keyword evidence="3" id="KW-0238">DNA-binding</keyword>
<dbReference type="RefSeq" id="WP_152897863.1">
    <property type="nucleotide sequence ID" value="NZ_WHUV01000002.1"/>
</dbReference>
<dbReference type="InterPro" id="IPR005119">
    <property type="entry name" value="LysR_subst-bd"/>
</dbReference>
<dbReference type="SUPFAM" id="SSF53850">
    <property type="entry name" value="Periplasmic binding protein-like II"/>
    <property type="match status" value="1"/>
</dbReference>
<evidence type="ECO:0000256" key="1">
    <source>
        <dbReference type="ARBA" id="ARBA00009437"/>
    </source>
</evidence>
<protein>
    <submittedName>
        <fullName evidence="6">LysR family transcriptional regulator</fullName>
    </submittedName>
</protein>
<gene>
    <name evidence="6" type="ORF">GDH07_13545</name>
</gene>
<dbReference type="Pfam" id="PF00126">
    <property type="entry name" value="HTH_1"/>
    <property type="match status" value="1"/>
</dbReference>
<comment type="similarity">
    <text evidence="1">Belongs to the LysR transcriptional regulatory family.</text>
</comment>
<evidence type="ECO:0000259" key="5">
    <source>
        <dbReference type="PROSITE" id="PS50931"/>
    </source>
</evidence>
<reference evidence="6 7" key="1">
    <citation type="submission" date="2019-10" db="EMBL/GenBank/DDBJ databases">
        <title>Pseudomonas dajingensis sp. nov., isolated from the profound head ulcers of farmed Murray cod (Maccullochella peelii peelii).</title>
        <authorList>
            <person name="Liu Y."/>
        </authorList>
    </citation>
    <scope>NUCLEOTIDE SEQUENCE [LARGE SCALE GENOMIC DNA]</scope>
    <source>
        <strain evidence="6 7">MC042</strain>
    </source>
</reference>
<dbReference type="PANTHER" id="PTHR30346:SF30">
    <property type="entry name" value="SMALL NEUTRAL PROTEASE REGULATORY PROTEIN"/>
    <property type="match status" value="1"/>
</dbReference>
<dbReference type="PROSITE" id="PS50931">
    <property type="entry name" value="HTH_LYSR"/>
    <property type="match status" value="1"/>
</dbReference>
<evidence type="ECO:0000313" key="6">
    <source>
        <dbReference type="EMBL" id="MQA54334.1"/>
    </source>
</evidence>
<dbReference type="Proteomes" id="UP000486534">
    <property type="component" value="Unassembled WGS sequence"/>
</dbReference>
<dbReference type="InterPro" id="IPR000847">
    <property type="entry name" value="LysR_HTH_N"/>
</dbReference>
<evidence type="ECO:0000313" key="7">
    <source>
        <dbReference type="Proteomes" id="UP000486534"/>
    </source>
</evidence>
<dbReference type="InterPro" id="IPR036390">
    <property type="entry name" value="WH_DNA-bd_sf"/>
</dbReference>
<evidence type="ECO:0000256" key="2">
    <source>
        <dbReference type="ARBA" id="ARBA00023015"/>
    </source>
</evidence>
<dbReference type="FunFam" id="1.10.10.10:FF:000001">
    <property type="entry name" value="LysR family transcriptional regulator"/>
    <property type="match status" value="1"/>
</dbReference>
<dbReference type="AlphaFoldDB" id="A0A7X1PLC5"/>
<dbReference type="PANTHER" id="PTHR30346">
    <property type="entry name" value="TRANSCRIPTIONAL DUAL REGULATOR HCAR-RELATED"/>
    <property type="match status" value="1"/>
</dbReference>
<evidence type="ECO:0000256" key="3">
    <source>
        <dbReference type="ARBA" id="ARBA00023125"/>
    </source>
</evidence>
<dbReference type="SUPFAM" id="SSF46785">
    <property type="entry name" value="Winged helix' DNA-binding domain"/>
    <property type="match status" value="1"/>
</dbReference>
<organism evidence="6 7">
    <name type="scientific">Pseudomonas piscis</name>
    <dbReference type="NCBI Taxonomy" id="2614538"/>
    <lineage>
        <taxon>Bacteria</taxon>
        <taxon>Pseudomonadati</taxon>
        <taxon>Pseudomonadota</taxon>
        <taxon>Gammaproteobacteria</taxon>
        <taxon>Pseudomonadales</taxon>
        <taxon>Pseudomonadaceae</taxon>
        <taxon>Pseudomonas</taxon>
    </lineage>
</organism>
<dbReference type="GO" id="GO:0032993">
    <property type="term" value="C:protein-DNA complex"/>
    <property type="evidence" value="ECO:0007669"/>
    <property type="project" value="TreeGrafter"/>
</dbReference>
<comment type="caution">
    <text evidence="6">The sequence shown here is derived from an EMBL/GenBank/DDBJ whole genome shotgun (WGS) entry which is preliminary data.</text>
</comment>
<dbReference type="GO" id="GO:0003677">
    <property type="term" value="F:DNA binding"/>
    <property type="evidence" value="ECO:0007669"/>
    <property type="project" value="UniProtKB-KW"/>
</dbReference>
<feature type="domain" description="HTH lysR-type" evidence="5">
    <location>
        <begin position="1"/>
        <end position="58"/>
    </location>
</feature>
<evidence type="ECO:0000256" key="4">
    <source>
        <dbReference type="ARBA" id="ARBA00023163"/>
    </source>
</evidence>